<feature type="binding site" evidence="11">
    <location>
        <position position="102"/>
    </location>
    <ligand>
        <name>K(+)</name>
        <dbReference type="ChEBI" id="CHEBI:29103"/>
    </ligand>
</feature>
<dbReference type="GO" id="GO:0046872">
    <property type="term" value="F:metal ion binding"/>
    <property type="evidence" value="ECO:0007669"/>
    <property type="project" value="UniProtKB-KW"/>
</dbReference>
<keyword evidence="3 10" id="KW-1003">Cell membrane</keyword>
<keyword evidence="14" id="KW-1185">Reference proteome</keyword>
<keyword evidence="7 12" id="KW-1133">Transmembrane helix</keyword>
<feature type="transmembrane region" description="Helical" evidence="12">
    <location>
        <begin position="381"/>
        <end position="404"/>
    </location>
</feature>
<feature type="transmembrane region" description="Helical" evidence="12">
    <location>
        <begin position="7"/>
        <end position="26"/>
    </location>
</feature>
<feature type="transmembrane region" description="Helical" evidence="12">
    <location>
        <begin position="124"/>
        <end position="146"/>
    </location>
</feature>
<feature type="transmembrane region" description="Helical" evidence="12">
    <location>
        <begin position="313"/>
        <end position="332"/>
    </location>
</feature>
<keyword evidence="9 10" id="KW-0472">Membrane</keyword>
<proteinExistence type="inferred from homology"/>
<dbReference type="EMBL" id="JAME01000035">
    <property type="protein sequence ID" value="ETX27318.1"/>
    <property type="molecule type" value="Genomic_DNA"/>
</dbReference>
<evidence type="ECO:0000256" key="5">
    <source>
        <dbReference type="ARBA" id="ARBA00022692"/>
    </source>
</evidence>
<feature type="transmembrane region" description="Helical" evidence="12">
    <location>
        <begin position="259"/>
        <end position="279"/>
    </location>
</feature>
<feature type="binding site" evidence="11">
    <location>
        <position position="103"/>
    </location>
    <ligand>
        <name>K(+)</name>
        <dbReference type="ChEBI" id="CHEBI:29103"/>
    </ligand>
</feature>
<evidence type="ECO:0000256" key="11">
    <source>
        <dbReference type="PIRSR" id="PIRSR006247-1"/>
    </source>
</evidence>
<evidence type="ECO:0000256" key="2">
    <source>
        <dbReference type="ARBA" id="ARBA00022448"/>
    </source>
</evidence>
<name>X7F3J4_9RHOB</name>
<evidence type="ECO:0000256" key="6">
    <source>
        <dbReference type="ARBA" id="ARBA00022958"/>
    </source>
</evidence>
<feature type="transmembrane region" description="Helical" evidence="12">
    <location>
        <begin position="226"/>
        <end position="247"/>
    </location>
</feature>
<feature type="transmembrane region" description="Helical" evidence="12">
    <location>
        <begin position="447"/>
        <end position="468"/>
    </location>
</feature>
<dbReference type="PIRSF" id="PIRSF006247">
    <property type="entry name" value="TrkH"/>
    <property type="match status" value="1"/>
</dbReference>
<evidence type="ECO:0000256" key="7">
    <source>
        <dbReference type="ARBA" id="ARBA00022989"/>
    </source>
</evidence>
<dbReference type="PATRIC" id="fig|1449351.3.peg.3788"/>
<dbReference type="Proteomes" id="UP000023430">
    <property type="component" value="Unassembled WGS sequence"/>
</dbReference>
<evidence type="ECO:0000256" key="9">
    <source>
        <dbReference type="ARBA" id="ARBA00023136"/>
    </source>
</evidence>
<feature type="transmembrane region" description="Helical" evidence="12">
    <location>
        <begin position="64"/>
        <end position="85"/>
    </location>
</feature>
<dbReference type="PANTHER" id="PTHR32024">
    <property type="entry name" value="TRK SYSTEM POTASSIUM UPTAKE PROTEIN TRKG-RELATED"/>
    <property type="match status" value="1"/>
</dbReference>
<reference evidence="13 14" key="1">
    <citation type="submission" date="2014-01" db="EMBL/GenBank/DDBJ databases">
        <title>Roseivivax isoporae LMG 25204 Genome Sequencing.</title>
        <authorList>
            <person name="Lai Q."/>
            <person name="Li G."/>
            <person name="Shao Z."/>
        </authorList>
    </citation>
    <scope>NUCLEOTIDE SEQUENCE [LARGE SCALE GENOMIC DNA]</scope>
    <source>
        <strain evidence="13 14">LMG 25204</strain>
    </source>
</reference>
<dbReference type="InterPro" id="IPR004772">
    <property type="entry name" value="TrkH"/>
</dbReference>
<organism evidence="13 14">
    <name type="scientific">Roseivivax isoporae LMG 25204</name>
    <dbReference type="NCBI Taxonomy" id="1449351"/>
    <lineage>
        <taxon>Bacteria</taxon>
        <taxon>Pseudomonadati</taxon>
        <taxon>Pseudomonadota</taxon>
        <taxon>Alphaproteobacteria</taxon>
        <taxon>Rhodobacterales</taxon>
        <taxon>Roseobacteraceae</taxon>
        <taxon>Roseivivax</taxon>
    </lineage>
</organism>
<evidence type="ECO:0000256" key="12">
    <source>
        <dbReference type="SAM" id="Phobius"/>
    </source>
</evidence>
<dbReference type="GO" id="GO:0005886">
    <property type="term" value="C:plasma membrane"/>
    <property type="evidence" value="ECO:0007669"/>
    <property type="project" value="UniProtKB-SubCell"/>
</dbReference>
<evidence type="ECO:0000256" key="4">
    <source>
        <dbReference type="ARBA" id="ARBA00022538"/>
    </source>
</evidence>
<evidence type="ECO:0000313" key="13">
    <source>
        <dbReference type="EMBL" id="ETX27318.1"/>
    </source>
</evidence>
<evidence type="ECO:0000256" key="1">
    <source>
        <dbReference type="ARBA" id="ARBA00004651"/>
    </source>
</evidence>
<feature type="transmembrane region" description="Helical" evidence="12">
    <location>
        <begin position="167"/>
        <end position="190"/>
    </location>
</feature>
<dbReference type="AlphaFoldDB" id="X7F3J4"/>
<dbReference type="Pfam" id="PF02386">
    <property type="entry name" value="TrkH"/>
    <property type="match status" value="1"/>
</dbReference>
<feature type="transmembrane region" description="Helical" evidence="12">
    <location>
        <begin position="32"/>
        <end position="52"/>
    </location>
</feature>
<comment type="caution">
    <text evidence="13">The sequence shown here is derived from an EMBL/GenBank/DDBJ whole genome shotgun (WGS) entry which is preliminary data.</text>
</comment>
<keyword evidence="6 10" id="KW-0630">Potassium</keyword>
<feature type="binding site" evidence="11">
    <location>
        <position position="420"/>
    </location>
    <ligand>
        <name>K(+)</name>
        <dbReference type="ChEBI" id="CHEBI:29103"/>
    </ligand>
</feature>
<feature type="binding site" evidence="11">
    <location>
        <position position="419"/>
    </location>
    <ligand>
        <name>K(+)</name>
        <dbReference type="ChEBI" id="CHEBI:29103"/>
    </ligand>
</feature>
<keyword evidence="8 10" id="KW-0406">Ion transport</keyword>
<keyword evidence="2 10" id="KW-0813">Transport</keyword>
<feature type="binding site" evidence="11">
    <location>
        <position position="210"/>
    </location>
    <ligand>
        <name>K(+)</name>
        <dbReference type="ChEBI" id="CHEBI:29103"/>
    </ligand>
</feature>
<comment type="similarity">
    <text evidence="10">Belongs to the TrkH potassium transport family.</text>
</comment>
<comment type="subcellular location">
    <subcellularLocation>
        <location evidence="10">Cell inner membrane</location>
        <topology evidence="10">Multi-pass membrane protein</topology>
    </subcellularLocation>
    <subcellularLocation>
        <location evidence="1">Cell membrane</location>
        <topology evidence="1">Multi-pass membrane protein</topology>
    </subcellularLocation>
</comment>
<protein>
    <recommendedName>
        <fullName evidence="10">Trk system potassium uptake protein</fullName>
    </recommendedName>
</protein>
<dbReference type="GO" id="GO:0015379">
    <property type="term" value="F:potassium:chloride symporter activity"/>
    <property type="evidence" value="ECO:0007669"/>
    <property type="project" value="InterPro"/>
</dbReference>
<keyword evidence="5 12" id="KW-0812">Transmembrane</keyword>
<sequence>MTFVAFINGLLLVGLGALMALNALVFPATRGVFLEAALPVLTVGGCVCLSTLTPRAGLNRLHSFLLTGSTWITAAAAGALPLWLWDLSFTDAFFEAMSGITTTGSTVMTGLDGTPRGILMWRALLQWIGGVGFIVAGIALLPIMRVGGMQLFQTESSEKGDKELASAARFAAATIWIYLALTQLCALVYISGGMTAFEAIAHALTTLSTGGYSTSDSSFGLFESAYLQWAGTLFMLAGALPFAWYIRVLSGRGVRSEQVRALIVTLALVILGLTAWRVATGGTPVLETLRLVAFNVVSVVTTTGYATTDYTTWGPFAAVAFLCLTAMGGCTGSTSGGGKMMRWIVLMRSVRAQMKRIRAPHGIFPVRYEGRPFDADVMSGVMTFFAFYAATVMGLAIALTMYGLDTTTSLSGALTAVANVGPGIGATIGPAGNFASLPDGAKWLLSFGMYAGRLEMLTVYVLLVPAFWREVAYR</sequence>
<keyword evidence="4 10" id="KW-0633">Potassium transport</keyword>
<evidence type="ECO:0000256" key="10">
    <source>
        <dbReference type="PIRNR" id="PIRNR006247"/>
    </source>
</evidence>
<feature type="binding site" evidence="11">
    <location>
        <position position="303"/>
    </location>
    <ligand>
        <name>K(+)</name>
        <dbReference type="ChEBI" id="CHEBI:29103"/>
    </ligand>
</feature>
<comment type="function">
    <text evidence="10">Low-affinity potassium transport system. Interacts with Trk system potassium uptake protein TrkA.</text>
</comment>
<dbReference type="OrthoDB" id="9810952at2"/>
<evidence type="ECO:0000313" key="14">
    <source>
        <dbReference type="Proteomes" id="UP000023430"/>
    </source>
</evidence>
<dbReference type="PANTHER" id="PTHR32024:SF3">
    <property type="entry name" value="TRK SYSTEM POTASSIUM UPTAKE PROTEIN"/>
    <property type="match status" value="1"/>
</dbReference>
<dbReference type="InterPro" id="IPR003445">
    <property type="entry name" value="Cat_transpt"/>
</dbReference>
<accession>X7F3J4</accession>
<dbReference type="eggNOG" id="COG0168">
    <property type="taxonomic scope" value="Bacteria"/>
</dbReference>
<evidence type="ECO:0000256" key="8">
    <source>
        <dbReference type="ARBA" id="ARBA00023065"/>
    </source>
</evidence>
<keyword evidence="11" id="KW-0479">Metal-binding</keyword>
<evidence type="ECO:0000256" key="3">
    <source>
        <dbReference type="ARBA" id="ARBA00022475"/>
    </source>
</evidence>
<gene>
    <name evidence="13" type="ORF">RISW2_14570</name>
</gene>
<dbReference type="STRING" id="1449351.RISW2_14570"/>
<feature type="binding site" evidence="11">
    <location>
        <position position="302"/>
    </location>
    <ligand>
        <name>K(+)</name>
        <dbReference type="ChEBI" id="CHEBI:29103"/>
    </ligand>
</feature>
<keyword evidence="10" id="KW-0997">Cell inner membrane</keyword>